<dbReference type="InterPro" id="IPR029063">
    <property type="entry name" value="SAM-dependent_MTases_sf"/>
</dbReference>
<dbReference type="InterPro" id="IPR013216">
    <property type="entry name" value="Methyltransf_11"/>
</dbReference>
<dbReference type="GO" id="GO:0008757">
    <property type="term" value="F:S-adenosylmethionine-dependent methyltransferase activity"/>
    <property type="evidence" value="ECO:0007669"/>
    <property type="project" value="InterPro"/>
</dbReference>
<sequence>DYSAIALRKARRKALALGRQIEGLIMDARQLDFPSASFDHVLCIHFMDYVAEKDIVTGEILRVLRNEGQFAITYPSDSEGVALGLDLLKDGIHDKVSSGKGRLRAFAESLAELLAGILYFPLLLRRKNSCSHKELVALFSELTRGPFQIEEYSAYHDFIVSGRKTNEEGKANAD</sequence>
<dbReference type="AlphaFoldDB" id="X1S7D9"/>
<dbReference type="Pfam" id="PF08241">
    <property type="entry name" value="Methyltransf_11"/>
    <property type="match status" value="1"/>
</dbReference>
<feature type="non-terminal residue" evidence="2">
    <location>
        <position position="1"/>
    </location>
</feature>
<dbReference type="Gene3D" id="3.40.50.150">
    <property type="entry name" value="Vaccinia Virus protein VP39"/>
    <property type="match status" value="1"/>
</dbReference>
<evidence type="ECO:0000259" key="1">
    <source>
        <dbReference type="Pfam" id="PF08241"/>
    </source>
</evidence>
<comment type="caution">
    <text evidence="2">The sequence shown here is derived from an EMBL/GenBank/DDBJ whole genome shotgun (WGS) entry which is preliminary data.</text>
</comment>
<evidence type="ECO:0000313" key="2">
    <source>
        <dbReference type="EMBL" id="GAI74996.1"/>
    </source>
</evidence>
<name>X1S7D9_9ZZZZ</name>
<proteinExistence type="predicted"/>
<dbReference type="SUPFAM" id="SSF53335">
    <property type="entry name" value="S-adenosyl-L-methionine-dependent methyltransferases"/>
    <property type="match status" value="1"/>
</dbReference>
<dbReference type="EMBL" id="BARW01006377">
    <property type="protein sequence ID" value="GAI74996.1"/>
    <property type="molecule type" value="Genomic_DNA"/>
</dbReference>
<accession>X1S7D9</accession>
<gene>
    <name evidence="2" type="ORF">S12H4_13386</name>
</gene>
<organism evidence="2">
    <name type="scientific">marine sediment metagenome</name>
    <dbReference type="NCBI Taxonomy" id="412755"/>
    <lineage>
        <taxon>unclassified sequences</taxon>
        <taxon>metagenomes</taxon>
        <taxon>ecological metagenomes</taxon>
    </lineage>
</organism>
<feature type="domain" description="Methyltransferase type 11" evidence="1">
    <location>
        <begin position="1"/>
        <end position="72"/>
    </location>
</feature>
<protein>
    <recommendedName>
        <fullName evidence="1">Methyltransferase type 11 domain-containing protein</fullName>
    </recommendedName>
</protein>
<reference evidence="2" key="1">
    <citation type="journal article" date="2014" name="Front. Microbiol.">
        <title>High frequency of phylogenetically diverse reductive dehalogenase-homologous genes in deep subseafloor sedimentary metagenomes.</title>
        <authorList>
            <person name="Kawai M."/>
            <person name="Futagami T."/>
            <person name="Toyoda A."/>
            <person name="Takaki Y."/>
            <person name="Nishi S."/>
            <person name="Hori S."/>
            <person name="Arai W."/>
            <person name="Tsubouchi T."/>
            <person name="Morono Y."/>
            <person name="Uchiyama I."/>
            <person name="Ito T."/>
            <person name="Fujiyama A."/>
            <person name="Inagaki F."/>
            <person name="Takami H."/>
        </authorList>
    </citation>
    <scope>NUCLEOTIDE SEQUENCE</scope>
    <source>
        <strain evidence="2">Expedition CK06-06</strain>
    </source>
</reference>
<dbReference type="CDD" id="cd02440">
    <property type="entry name" value="AdoMet_MTases"/>
    <property type="match status" value="1"/>
</dbReference>